<gene>
    <name evidence="1" type="ORF">B0W44_02670</name>
</gene>
<dbReference type="AlphaFoldDB" id="A0A1U9K483"/>
<keyword evidence="2" id="KW-1185">Reference proteome</keyword>
<dbReference type="KEGG" id="ntr:B0W44_02670"/>
<dbReference type="RefSeq" id="WP_228441425.1">
    <property type="nucleotide sequence ID" value="NZ_CP019699.1"/>
</dbReference>
<evidence type="ECO:0000313" key="2">
    <source>
        <dbReference type="Proteomes" id="UP000188603"/>
    </source>
</evidence>
<name>A0A1U9K483_9BACL</name>
<dbReference type="EMBL" id="CP019699">
    <property type="protein sequence ID" value="AQS54833.1"/>
    <property type="molecule type" value="Genomic_DNA"/>
</dbReference>
<evidence type="ECO:0000313" key="1">
    <source>
        <dbReference type="EMBL" id="AQS54833.1"/>
    </source>
</evidence>
<dbReference type="Proteomes" id="UP000188603">
    <property type="component" value="Chromosome"/>
</dbReference>
<organism evidence="1 2">
    <name type="scientific">Novibacillus thermophilus</name>
    <dbReference type="NCBI Taxonomy" id="1471761"/>
    <lineage>
        <taxon>Bacteria</taxon>
        <taxon>Bacillati</taxon>
        <taxon>Bacillota</taxon>
        <taxon>Bacilli</taxon>
        <taxon>Bacillales</taxon>
        <taxon>Thermoactinomycetaceae</taxon>
        <taxon>Novibacillus</taxon>
    </lineage>
</organism>
<reference evidence="1 2" key="1">
    <citation type="journal article" date="2015" name="Int. J. Syst. Evol. Microbiol.">
        <title>Novibacillus thermophilus gen. nov., sp. nov., a Gram-staining-negative and moderately thermophilic member of the family Thermoactinomycetaceae.</title>
        <authorList>
            <person name="Yang G."/>
            <person name="Chen J."/>
            <person name="Zhou S."/>
        </authorList>
    </citation>
    <scope>NUCLEOTIDE SEQUENCE [LARGE SCALE GENOMIC DNA]</scope>
    <source>
        <strain evidence="1 2">SG-1</strain>
    </source>
</reference>
<accession>A0A1U9K483</accession>
<proteinExistence type="predicted"/>
<protein>
    <submittedName>
        <fullName evidence="1">Uncharacterized protein</fullName>
    </submittedName>
</protein>
<dbReference type="STRING" id="1471761.B0W44_02670"/>
<sequence>MSKQELKHYTVMDRWMKGLVTGGEATELLGLSYRQVCRLKKRGLQEGKLESFTKTEVANRHMRFLTIRAKGSGSPPKRCVSRVQ</sequence>